<evidence type="ECO:0000313" key="2">
    <source>
        <dbReference type="Proteomes" id="UP000198711"/>
    </source>
</evidence>
<dbReference type="AlphaFoldDB" id="A0A8X8IKL9"/>
<dbReference type="EMBL" id="FNNO01000023">
    <property type="protein sequence ID" value="SDX64809.1"/>
    <property type="molecule type" value="Genomic_DNA"/>
</dbReference>
<evidence type="ECO:0000313" key="1">
    <source>
        <dbReference type="EMBL" id="SDX64809.1"/>
    </source>
</evidence>
<sequence>MRMQKRATGNYKPFVFEYSDGNITYPVVQISPDSTTYFYGKVGIGTTDTKGYNLAVAGSIIAGQIKVKQSSTWPDYVFSSTYRLKLLLEVEKFVKQNKHLPEVPSAKEVANQGLDMGVTQTASLKKVEELTLYMIELKKENIALQKRVQKTGTKMIAII</sequence>
<organism evidence="1 2">
    <name type="scientific">Hydrobacter penzbergensis</name>
    <dbReference type="NCBI Taxonomy" id="1235997"/>
    <lineage>
        <taxon>Bacteria</taxon>
        <taxon>Pseudomonadati</taxon>
        <taxon>Bacteroidota</taxon>
        <taxon>Chitinophagia</taxon>
        <taxon>Chitinophagales</taxon>
        <taxon>Chitinophagaceae</taxon>
        <taxon>Hydrobacter</taxon>
    </lineage>
</organism>
<name>A0A8X8IKL9_9BACT</name>
<protein>
    <submittedName>
        <fullName evidence="1">Uncharacterized protein</fullName>
    </submittedName>
</protein>
<accession>A0A8X8IKL9</accession>
<gene>
    <name evidence="1" type="ORF">SAMN05444410_1233</name>
</gene>
<reference evidence="1 2" key="1">
    <citation type="submission" date="2016-10" db="EMBL/GenBank/DDBJ databases">
        <authorList>
            <person name="Varghese N."/>
            <person name="Submissions S."/>
        </authorList>
    </citation>
    <scope>NUCLEOTIDE SEQUENCE [LARGE SCALE GENOMIC DNA]</scope>
    <source>
        <strain evidence="1 2">DSM 25353</strain>
    </source>
</reference>
<keyword evidence="2" id="KW-1185">Reference proteome</keyword>
<comment type="caution">
    <text evidence="1">The sequence shown here is derived from an EMBL/GenBank/DDBJ whole genome shotgun (WGS) entry which is preliminary data.</text>
</comment>
<proteinExistence type="predicted"/>
<dbReference type="Proteomes" id="UP000198711">
    <property type="component" value="Unassembled WGS sequence"/>
</dbReference>